<keyword evidence="1" id="KW-0175">Coiled coil</keyword>
<keyword evidence="3" id="KW-1185">Reference proteome</keyword>
<gene>
    <name evidence="2" type="ORF">V5799_015827</name>
</gene>
<accession>A0AAQ4F7I0</accession>
<evidence type="ECO:0000256" key="1">
    <source>
        <dbReference type="SAM" id="Coils"/>
    </source>
</evidence>
<proteinExistence type="predicted"/>
<dbReference type="AlphaFoldDB" id="A0AAQ4F7I0"/>
<feature type="coiled-coil region" evidence="1">
    <location>
        <begin position="34"/>
        <end position="65"/>
    </location>
</feature>
<evidence type="ECO:0000313" key="2">
    <source>
        <dbReference type="EMBL" id="KAK8782833.1"/>
    </source>
</evidence>
<dbReference type="Proteomes" id="UP001321473">
    <property type="component" value="Unassembled WGS sequence"/>
</dbReference>
<protein>
    <submittedName>
        <fullName evidence="2">Uncharacterized protein</fullName>
    </submittedName>
</protein>
<evidence type="ECO:0000313" key="3">
    <source>
        <dbReference type="Proteomes" id="UP001321473"/>
    </source>
</evidence>
<comment type="caution">
    <text evidence="2">The sequence shown here is derived from an EMBL/GenBank/DDBJ whole genome shotgun (WGS) entry which is preliminary data.</text>
</comment>
<sequence length="86" mass="9775">MPPLQDGPGLIFFCPRLQVLSDEIAAKVAEGRKLDSEERCLQQQQEELRRAKKRLLENAGRLRQLSIILEDKQATLQVSLPVRPVV</sequence>
<dbReference type="EMBL" id="JARKHS020006252">
    <property type="protein sequence ID" value="KAK8782833.1"/>
    <property type="molecule type" value="Genomic_DNA"/>
</dbReference>
<name>A0AAQ4F7I0_AMBAM</name>
<reference evidence="2 3" key="1">
    <citation type="journal article" date="2023" name="Arcadia Sci">
        <title>De novo assembly of a long-read Amblyomma americanum tick genome.</title>
        <authorList>
            <person name="Chou S."/>
            <person name="Poskanzer K.E."/>
            <person name="Rollins M."/>
            <person name="Thuy-Boun P.S."/>
        </authorList>
    </citation>
    <scope>NUCLEOTIDE SEQUENCE [LARGE SCALE GENOMIC DNA]</scope>
    <source>
        <strain evidence="2">F_SG_1</strain>
        <tissue evidence="2">Salivary glands</tissue>
    </source>
</reference>
<organism evidence="2 3">
    <name type="scientific">Amblyomma americanum</name>
    <name type="common">Lone star tick</name>
    <dbReference type="NCBI Taxonomy" id="6943"/>
    <lineage>
        <taxon>Eukaryota</taxon>
        <taxon>Metazoa</taxon>
        <taxon>Ecdysozoa</taxon>
        <taxon>Arthropoda</taxon>
        <taxon>Chelicerata</taxon>
        <taxon>Arachnida</taxon>
        <taxon>Acari</taxon>
        <taxon>Parasitiformes</taxon>
        <taxon>Ixodida</taxon>
        <taxon>Ixodoidea</taxon>
        <taxon>Ixodidae</taxon>
        <taxon>Amblyomminae</taxon>
        <taxon>Amblyomma</taxon>
    </lineage>
</organism>